<comment type="caution">
    <text evidence="3">The sequence shown here is derived from an EMBL/GenBank/DDBJ whole genome shotgun (WGS) entry which is preliminary data.</text>
</comment>
<reference evidence="3 4" key="1">
    <citation type="submission" date="2017-03" db="EMBL/GenBank/DDBJ databases">
        <title>Whole genome sequence of Micromonospora wenchangensis, isolated from mangrove soil.</title>
        <authorList>
            <person name="Yang H."/>
        </authorList>
    </citation>
    <scope>NUCLEOTIDE SEQUENCE [LARGE SCALE GENOMIC DNA]</scope>
    <source>
        <strain evidence="3 4">CCTCC AA 2012002</strain>
    </source>
</reference>
<name>A0A246RP48_9ACTN</name>
<keyword evidence="2" id="KW-0812">Transmembrane</keyword>
<evidence type="ECO:0000256" key="2">
    <source>
        <dbReference type="SAM" id="Phobius"/>
    </source>
</evidence>
<keyword evidence="2" id="KW-1133">Transmembrane helix</keyword>
<dbReference type="Proteomes" id="UP000197174">
    <property type="component" value="Unassembled WGS sequence"/>
</dbReference>
<proteinExistence type="predicted"/>
<evidence type="ECO:0000256" key="1">
    <source>
        <dbReference type="SAM" id="MobiDB-lite"/>
    </source>
</evidence>
<dbReference type="RefSeq" id="WP_088643677.1">
    <property type="nucleotide sequence ID" value="NZ_CBDRBW010000001.1"/>
</dbReference>
<evidence type="ECO:0000313" key="4">
    <source>
        <dbReference type="Proteomes" id="UP000197174"/>
    </source>
</evidence>
<gene>
    <name evidence="3" type="ORF">B5D80_10480</name>
</gene>
<dbReference type="EMBL" id="MZMV01000013">
    <property type="protein sequence ID" value="OWV09127.1"/>
    <property type="molecule type" value="Genomic_DNA"/>
</dbReference>
<organism evidence="3 4">
    <name type="scientific">Micromonospora wenchangensis</name>
    <dbReference type="NCBI Taxonomy" id="1185415"/>
    <lineage>
        <taxon>Bacteria</taxon>
        <taxon>Bacillati</taxon>
        <taxon>Actinomycetota</taxon>
        <taxon>Actinomycetes</taxon>
        <taxon>Micromonosporales</taxon>
        <taxon>Micromonosporaceae</taxon>
        <taxon>Micromonospora</taxon>
    </lineage>
</organism>
<dbReference type="AlphaFoldDB" id="A0A246RP48"/>
<protein>
    <submittedName>
        <fullName evidence="3">Uncharacterized protein</fullName>
    </submittedName>
</protein>
<evidence type="ECO:0000313" key="3">
    <source>
        <dbReference type="EMBL" id="OWV09127.1"/>
    </source>
</evidence>
<keyword evidence="4" id="KW-1185">Reference proteome</keyword>
<sequence>MPGYPPPPPAKGRGGRIALILGLVVVLLLCSCLGVGGWFFLASDDGDGPATPTGSSATPTENGPTESTPTDVPTLEPTTAEPTPTPTRAEQIVKGDCVVNDGTASDAELRKVPCGPNTYEVLLRIPASTNGERCRSLAPESNANYVHDNSVDLFDYVLCLRKRS</sequence>
<feature type="compositionally biased region" description="Low complexity" evidence="1">
    <location>
        <begin position="48"/>
        <end position="60"/>
    </location>
</feature>
<feature type="compositionally biased region" description="Polar residues" evidence="1">
    <location>
        <begin position="61"/>
        <end position="71"/>
    </location>
</feature>
<keyword evidence="2" id="KW-0472">Membrane</keyword>
<feature type="region of interest" description="Disordered" evidence="1">
    <location>
        <begin position="48"/>
        <end position="93"/>
    </location>
</feature>
<dbReference type="OrthoDB" id="3404495at2"/>
<feature type="compositionally biased region" description="Low complexity" evidence="1">
    <location>
        <begin position="73"/>
        <end position="82"/>
    </location>
</feature>
<accession>A0A246RP48</accession>
<feature type="transmembrane region" description="Helical" evidence="2">
    <location>
        <begin position="17"/>
        <end position="41"/>
    </location>
</feature>